<dbReference type="RefSeq" id="WP_103126395.1">
    <property type="nucleotide sequence ID" value="NZ_DF978439.1"/>
</dbReference>
<sequence>MSKIRLLIDEDAMDHRFVTSLRARGVDVTTVGELIRTGLSDEEQLAISTEQQRVFYTFNVGDFYQLHSLYMTENRNHSGIVISTQDYSIGEQMGRVLKLMTTKSAKDMENQLVFLSAYAGE</sequence>
<gene>
    <name evidence="2" type="ORF">NCWK1_4555</name>
</gene>
<protein>
    <recommendedName>
        <fullName evidence="1">DUF5615 domain-containing protein</fullName>
    </recommendedName>
</protein>
<dbReference type="Proteomes" id="UP000236527">
    <property type="component" value="Unassembled WGS sequence"/>
</dbReference>
<organism evidence="2 3">
    <name type="scientific">Nostoc cycadae WK-1</name>
    <dbReference type="NCBI Taxonomy" id="1861711"/>
    <lineage>
        <taxon>Bacteria</taxon>
        <taxon>Bacillati</taxon>
        <taxon>Cyanobacteriota</taxon>
        <taxon>Cyanophyceae</taxon>
        <taxon>Nostocales</taxon>
        <taxon>Nostocaceae</taxon>
        <taxon>Nostoc</taxon>
    </lineage>
</organism>
<keyword evidence="3" id="KW-1185">Reference proteome</keyword>
<feature type="domain" description="DUF5615" evidence="1">
    <location>
        <begin position="5"/>
        <end position="116"/>
    </location>
</feature>
<reference evidence="3" key="1">
    <citation type="journal article" date="2018" name="Genome Announc.">
        <title>Draft Genome Sequence of the Nitrogen-Fixing and Hormogonia-Inducing Cyanobacterium Nostoc cycadae Strain WK-1, Isolated from the Coralloid Roots of Cycas revoluta.</title>
        <authorList>
            <person name="Kanesaki Y."/>
            <person name="Hirose M."/>
            <person name="Hirose Y."/>
            <person name="Fujisawa T."/>
            <person name="Nakamura Y."/>
            <person name="Watanabe S."/>
            <person name="Matsunaga S."/>
            <person name="Uchida H."/>
            <person name="Murakami A."/>
        </authorList>
    </citation>
    <scope>NUCLEOTIDE SEQUENCE [LARGE SCALE GENOMIC DNA]</scope>
    <source>
        <strain evidence="3">WK-1</strain>
    </source>
</reference>
<evidence type="ECO:0000259" key="1">
    <source>
        <dbReference type="Pfam" id="PF18480"/>
    </source>
</evidence>
<dbReference type="AlphaFoldDB" id="A0A2H6LNI6"/>
<accession>A0A2H6LNI6</accession>
<evidence type="ECO:0000313" key="2">
    <source>
        <dbReference type="EMBL" id="GBE94774.1"/>
    </source>
</evidence>
<comment type="caution">
    <text evidence="2">The sequence shown here is derived from an EMBL/GenBank/DDBJ whole genome shotgun (WGS) entry which is preliminary data.</text>
</comment>
<dbReference type="EMBL" id="BDGE01000087">
    <property type="protein sequence ID" value="GBE94774.1"/>
    <property type="molecule type" value="Genomic_DNA"/>
</dbReference>
<proteinExistence type="predicted"/>
<name>A0A2H6LNI6_9NOSO</name>
<evidence type="ECO:0000313" key="3">
    <source>
        <dbReference type="Proteomes" id="UP000236527"/>
    </source>
</evidence>
<dbReference type="InterPro" id="IPR041049">
    <property type="entry name" value="DUF5615"/>
</dbReference>
<dbReference type="Pfam" id="PF18480">
    <property type="entry name" value="DUF5615"/>
    <property type="match status" value="1"/>
</dbReference>